<evidence type="ECO:0000256" key="1">
    <source>
        <dbReference type="ARBA" id="ARBA00012486"/>
    </source>
</evidence>
<feature type="region of interest" description="Disordered" evidence="7">
    <location>
        <begin position="159"/>
        <end position="187"/>
    </location>
</feature>
<feature type="compositionally biased region" description="Basic and acidic residues" evidence="7">
    <location>
        <begin position="478"/>
        <end position="496"/>
    </location>
</feature>
<feature type="compositionally biased region" description="Polar residues" evidence="7">
    <location>
        <begin position="168"/>
        <end position="187"/>
    </location>
</feature>
<keyword evidence="2" id="KW-0808">Transferase</keyword>
<feature type="region of interest" description="Disordered" evidence="7">
    <location>
        <begin position="407"/>
        <end position="506"/>
    </location>
</feature>
<keyword evidence="5" id="KW-0067">ATP-binding</keyword>
<organism evidence="9 10">
    <name type="scientific">Olea europaea subsp. europaea</name>
    <dbReference type="NCBI Taxonomy" id="158383"/>
    <lineage>
        <taxon>Eukaryota</taxon>
        <taxon>Viridiplantae</taxon>
        <taxon>Streptophyta</taxon>
        <taxon>Embryophyta</taxon>
        <taxon>Tracheophyta</taxon>
        <taxon>Spermatophyta</taxon>
        <taxon>Magnoliopsida</taxon>
        <taxon>eudicotyledons</taxon>
        <taxon>Gunneridae</taxon>
        <taxon>Pentapetalae</taxon>
        <taxon>asterids</taxon>
        <taxon>lamiids</taxon>
        <taxon>Lamiales</taxon>
        <taxon>Oleaceae</taxon>
        <taxon>Oleeae</taxon>
        <taxon>Olea</taxon>
    </lineage>
</organism>
<dbReference type="Gramene" id="OE9A030557T2">
    <property type="protein sequence ID" value="OE9A030557C2"/>
    <property type="gene ID" value="OE9A030557"/>
</dbReference>
<feature type="domain" description="UBC core" evidence="8">
    <location>
        <begin position="6"/>
        <end position="163"/>
    </location>
</feature>
<dbReference type="Gene3D" id="3.10.110.10">
    <property type="entry name" value="Ubiquitin Conjugating Enzyme"/>
    <property type="match status" value="1"/>
</dbReference>
<dbReference type="InterPro" id="IPR023313">
    <property type="entry name" value="UBQ-conjugating_AS"/>
</dbReference>
<evidence type="ECO:0000256" key="5">
    <source>
        <dbReference type="ARBA" id="ARBA00022840"/>
    </source>
</evidence>
<feature type="compositionally biased region" description="Polar residues" evidence="7">
    <location>
        <begin position="454"/>
        <end position="475"/>
    </location>
</feature>
<evidence type="ECO:0000313" key="10">
    <source>
        <dbReference type="Proteomes" id="UP000594638"/>
    </source>
</evidence>
<dbReference type="CDD" id="cd23805">
    <property type="entry name" value="UBCc_UBE2T"/>
    <property type="match status" value="1"/>
</dbReference>
<feature type="active site" description="Glycyl thioester intermediate" evidence="6">
    <location>
        <position position="97"/>
    </location>
</feature>
<dbReference type="PROSITE" id="PS00183">
    <property type="entry name" value="UBC_1"/>
    <property type="match status" value="1"/>
</dbReference>
<sequence length="548" mass="60681">MAHAARLNLRMQKELKLLLTDPPHGVSFPSLSDDSSSPSSSLTSINAHVKGPEGTVYATGIFKVEIQIPERYPFQPPIVTFATPIYHPNIDTGGRICLDILNLPPKGAWQPSLNISTVLTSLGLLLSEPNPDDGLMHEASKEYKYNRAAFDHKARSMTEKYARAGESESATGGQGSQSHTNQSTLQSEMNVSDVSLCENEYFVSHKRFSGSSRKLSLECSGLIMKSDSGKRTYDVPENQMDVGLKEGNKEIATECNRECDNLQVTRDKYQQKFYDVSNIRNADSVDIEVPKQGPSAMETRNPSMDYSVSLLQTADNHKQEPPKSEVCKLLSDSKIITLEKSSEQSLQSLESSKRSIHCVEKLTAMPPQTVSQSSSHNGINLYKNPFDQIGNGSAGIRRMRLGLVRRKPSLGPLSSSRRPLEDNKENQAPFQTLPPSQPKGQSGKLPLKPLDQLRGSNNQVDLHSEKSSTNCSRNLHLSCDDRYNEKQQSKRVHDEESAGGFIQQEELLPVPETVIVSDSEDSEDENISARSKLSLARKCLSRKRKGSH</sequence>
<name>A0A8S0U3Q4_OLEEU</name>
<dbReference type="GO" id="GO:0061631">
    <property type="term" value="F:ubiquitin conjugating enzyme activity"/>
    <property type="evidence" value="ECO:0007669"/>
    <property type="project" value="UniProtKB-EC"/>
</dbReference>
<dbReference type="InterPro" id="IPR000608">
    <property type="entry name" value="UBC"/>
</dbReference>
<evidence type="ECO:0000313" key="9">
    <source>
        <dbReference type="EMBL" id="CAA3010798.1"/>
    </source>
</evidence>
<keyword evidence="10" id="KW-1185">Reference proteome</keyword>
<proteinExistence type="predicted"/>
<evidence type="ECO:0000256" key="7">
    <source>
        <dbReference type="SAM" id="MobiDB-lite"/>
    </source>
</evidence>
<keyword evidence="3" id="KW-0547">Nucleotide-binding</keyword>
<reference evidence="9 10" key="1">
    <citation type="submission" date="2019-12" db="EMBL/GenBank/DDBJ databases">
        <authorList>
            <person name="Alioto T."/>
            <person name="Alioto T."/>
            <person name="Gomez Garrido J."/>
        </authorList>
    </citation>
    <scope>NUCLEOTIDE SEQUENCE [LARGE SCALE GENOMIC DNA]</scope>
</reference>
<gene>
    <name evidence="9" type="ORF">OLEA9_A030557</name>
</gene>
<dbReference type="SMART" id="SM00212">
    <property type="entry name" value="UBCc"/>
    <property type="match status" value="1"/>
</dbReference>
<dbReference type="EMBL" id="CACTIH010007352">
    <property type="protein sequence ID" value="CAA3010798.1"/>
    <property type="molecule type" value="Genomic_DNA"/>
</dbReference>
<dbReference type="OrthoDB" id="9978460at2759"/>
<protein>
    <recommendedName>
        <fullName evidence="1">E2 ubiquitin-conjugating enzyme</fullName>
        <ecNumber evidence="1">2.3.2.23</ecNumber>
    </recommendedName>
</protein>
<accession>A0A8S0U3Q4</accession>
<comment type="caution">
    <text evidence="9">The sequence shown here is derived from an EMBL/GenBank/DDBJ whole genome shotgun (WGS) entry which is preliminary data.</text>
</comment>
<dbReference type="PROSITE" id="PS50127">
    <property type="entry name" value="UBC_2"/>
    <property type="match status" value="1"/>
</dbReference>
<evidence type="ECO:0000256" key="4">
    <source>
        <dbReference type="ARBA" id="ARBA00022786"/>
    </source>
</evidence>
<dbReference type="Pfam" id="PF00179">
    <property type="entry name" value="UQ_con"/>
    <property type="match status" value="1"/>
</dbReference>
<feature type="compositionally biased region" description="Polar residues" evidence="7">
    <location>
        <begin position="426"/>
        <end position="440"/>
    </location>
</feature>
<dbReference type="PANTHER" id="PTHR24068">
    <property type="entry name" value="UBIQUITIN-CONJUGATING ENZYME E2"/>
    <property type="match status" value="1"/>
</dbReference>
<evidence type="ECO:0000256" key="3">
    <source>
        <dbReference type="ARBA" id="ARBA00022741"/>
    </source>
</evidence>
<dbReference type="GO" id="GO:0005524">
    <property type="term" value="F:ATP binding"/>
    <property type="evidence" value="ECO:0007669"/>
    <property type="project" value="UniProtKB-KW"/>
</dbReference>
<dbReference type="Proteomes" id="UP000594638">
    <property type="component" value="Unassembled WGS sequence"/>
</dbReference>
<dbReference type="SUPFAM" id="SSF54495">
    <property type="entry name" value="UBC-like"/>
    <property type="match status" value="1"/>
</dbReference>
<dbReference type="FunFam" id="3.10.110.10:FF:000041">
    <property type="entry name" value="Ubiquitin-conjugating enzyme E2 T"/>
    <property type="match status" value="1"/>
</dbReference>
<evidence type="ECO:0000256" key="2">
    <source>
        <dbReference type="ARBA" id="ARBA00022679"/>
    </source>
</evidence>
<dbReference type="EC" id="2.3.2.23" evidence="1"/>
<evidence type="ECO:0000256" key="6">
    <source>
        <dbReference type="PROSITE-ProRule" id="PRU10133"/>
    </source>
</evidence>
<dbReference type="InterPro" id="IPR016135">
    <property type="entry name" value="UBQ-conjugating_enzyme/RWD"/>
</dbReference>
<keyword evidence="4" id="KW-0833">Ubl conjugation pathway</keyword>
<evidence type="ECO:0000259" key="8">
    <source>
        <dbReference type="PROSITE" id="PS50127"/>
    </source>
</evidence>
<dbReference type="AlphaFoldDB" id="A0A8S0U3Q4"/>